<gene>
    <name evidence="3" type="ORF">NCGR_LOCUS41223</name>
</gene>
<dbReference type="InterPro" id="IPR027443">
    <property type="entry name" value="IPNS-like_sf"/>
</dbReference>
<evidence type="ECO:0000256" key="1">
    <source>
        <dbReference type="SAM" id="MobiDB-lite"/>
    </source>
</evidence>
<dbReference type="EMBL" id="CAJGYO010000010">
    <property type="protein sequence ID" value="CAD6257739.1"/>
    <property type="molecule type" value="Genomic_DNA"/>
</dbReference>
<dbReference type="PANTHER" id="PTHR48253">
    <property type="match status" value="1"/>
</dbReference>
<dbReference type="Gene3D" id="2.60.120.330">
    <property type="entry name" value="B-lactam Antibiotic, Isopenicillin N Synthase, Chain"/>
    <property type="match status" value="1"/>
</dbReference>
<evidence type="ECO:0000313" key="4">
    <source>
        <dbReference type="Proteomes" id="UP000604825"/>
    </source>
</evidence>
<protein>
    <recommendedName>
        <fullName evidence="2">Isopenicillin N synthase-like Fe(2+) 2OG dioxygenase domain-containing protein</fullName>
    </recommendedName>
</protein>
<evidence type="ECO:0000259" key="2">
    <source>
        <dbReference type="Pfam" id="PF03171"/>
    </source>
</evidence>
<comment type="caution">
    <text evidence="3">The sequence shown here is derived from an EMBL/GenBank/DDBJ whole genome shotgun (WGS) entry which is preliminary data.</text>
</comment>
<feature type="region of interest" description="Disordered" evidence="1">
    <location>
        <begin position="23"/>
        <end position="63"/>
    </location>
</feature>
<organism evidence="3 4">
    <name type="scientific">Miscanthus lutarioriparius</name>
    <dbReference type="NCBI Taxonomy" id="422564"/>
    <lineage>
        <taxon>Eukaryota</taxon>
        <taxon>Viridiplantae</taxon>
        <taxon>Streptophyta</taxon>
        <taxon>Embryophyta</taxon>
        <taxon>Tracheophyta</taxon>
        <taxon>Spermatophyta</taxon>
        <taxon>Magnoliopsida</taxon>
        <taxon>Liliopsida</taxon>
        <taxon>Poales</taxon>
        <taxon>Poaceae</taxon>
        <taxon>PACMAD clade</taxon>
        <taxon>Panicoideae</taxon>
        <taxon>Andropogonodae</taxon>
        <taxon>Andropogoneae</taxon>
        <taxon>Saccharinae</taxon>
        <taxon>Miscanthus</taxon>
    </lineage>
</organism>
<accession>A0A811QER7</accession>
<dbReference type="OrthoDB" id="438224at2759"/>
<dbReference type="SUPFAM" id="SSF51197">
    <property type="entry name" value="Clavaminate synthase-like"/>
    <property type="match status" value="1"/>
</dbReference>
<sequence>MAAAALDIAELSFSDLVVLLSPETPVNDGRSAALWTPSRPSSAEDKIQDCDQPEEANGDDDTENLGDLVKELGLYMMELGILVARACDIVIGRGQLEQSITDFGTAKARLIHYHSELDNNVIRDKSTKRKGSEWHYDYGILTVLTAPLFLRASDDENSLVNLECHPPDGHTHSQLCNGRKIFSVRYSPENFIVQVGEAADILSQGKLKSTLHAVSRPLSSTDISRETFVVFLQPSWDKTLAYLGYSLDEGESILSKGTSAVSDGSTGPCDEDAFMQGILKKNSPSVIKAKRRDDICRIFSSDNKTVLWWQWRPTEQLSTSNAMQL</sequence>
<dbReference type="Proteomes" id="UP000604825">
    <property type="component" value="Unassembled WGS sequence"/>
</dbReference>
<feature type="domain" description="Isopenicillin N synthase-like Fe(2+) 2OG dioxygenase" evidence="2">
    <location>
        <begin position="172"/>
        <end position="232"/>
    </location>
</feature>
<proteinExistence type="predicted"/>
<reference evidence="3" key="1">
    <citation type="submission" date="2020-10" db="EMBL/GenBank/DDBJ databases">
        <authorList>
            <person name="Han B."/>
            <person name="Lu T."/>
            <person name="Zhao Q."/>
            <person name="Huang X."/>
            <person name="Zhao Y."/>
        </authorList>
    </citation>
    <scope>NUCLEOTIDE SEQUENCE</scope>
</reference>
<feature type="compositionally biased region" description="Acidic residues" evidence="1">
    <location>
        <begin position="51"/>
        <end position="63"/>
    </location>
</feature>
<keyword evidence="4" id="KW-1185">Reference proteome</keyword>
<dbReference type="PANTHER" id="PTHR48253:SF2">
    <property type="entry name" value="ISOPENICILLIN N SYNTHASE-LIKE FE(2+) 2OG DIOXYGENASE DOMAIN-CONTAINING PROTEIN"/>
    <property type="match status" value="1"/>
</dbReference>
<evidence type="ECO:0000313" key="3">
    <source>
        <dbReference type="EMBL" id="CAD6257739.1"/>
    </source>
</evidence>
<dbReference type="AlphaFoldDB" id="A0A811QER7"/>
<dbReference type="InterPro" id="IPR044861">
    <property type="entry name" value="IPNS-like_FE2OG_OXY"/>
</dbReference>
<name>A0A811QER7_9POAL</name>
<dbReference type="Pfam" id="PF03171">
    <property type="entry name" value="2OG-FeII_Oxy"/>
    <property type="match status" value="1"/>
</dbReference>